<sequence length="325" mass="36653">MHAPHPGDNWPRLGLGLGLRHVHVEHILKHWPAVDWFEVISENFMFSAGRPRQVLRQVAERYPLVMHGVSMSIGSSDPLDFRYLQALKALADEIQPKWISDHLCWTGIQGKHTHDLLPLPLTDETLQHVAERIRIVQAVLERPLVLENPSSYLSYTQSSWTEPAFLAELVVQTGCRLLFDVNNCYVSCYNAGQDPQDYLKALPHEAIVQLHLAGHQHCGSHIIDTHDRPVAAAVWQLFQQVWRRSPAAAILLEWDGNIPDFDTCLAELHKAKGFMQGQQVNHWAAADVGRVDAAEAVSTPVDFMVAPLMAEARQMAMTEQERQDA</sequence>
<keyword evidence="2" id="KW-1185">Reference proteome</keyword>
<dbReference type="RefSeq" id="WP_290333710.1">
    <property type="nucleotide sequence ID" value="NZ_JAUFPU010000018.1"/>
</dbReference>
<gene>
    <name evidence="1" type="ORF">QWZ03_16420</name>
</gene>
<dbReference type="EMBL" id="JAUFPU010000018">
    <property type="protein sequence ID" value="MDN3578355.1"/>
    <property type="molecule type" value="Genomic_DNA"/>
</dbReference>
<reference evidence="1" key="2">
    <citation type="submission" date="2023-06" db="EMBL/GenBank/DDBJ databases">
        <authorList>
            <person name="Lucena T."/>
            <person name="Sun Q."/>
        </authorList>
    </citation>
    <scope>NUCLEOTIDE SEQUENCE</scope>
    <source>
        <strain evidence="1">CECT 7703</strain>
    </source>
</reference>
<name>A0ABT8B8I2_9NEIS</name>
<dbReference type="InterPro" id="IPR007801">
    <property type="entry name" value="MbnB/TglH/ChrH"/>
</dbReference>
<reference evidence="1" key="1">
    <citation type="journal article" date="2014" name="Int. J. Syst. Evol. Microbiol.">
        <title>Complete genome of a new Firmicutes species belonging to the dominant human colonic microbiota ('Ruminococcus bicirculans') reveals two chromosomes and a selective capacity to utilize plant glucans.</title>
        <authorList>
            <consortium name="NISC Comparative Sequencing Program"/>
            <person name="Wegmann U."/>
            <person name="Louis P."/>
            <person name="Goesmann A."/>
            <person name="Henrissat B."/>
            <person name="Duncan S.H."/>
            <person name="Flint H.J."/>
        </authorList>
    </citation>
    <scope>NUCLEOTIDE SEQUENCE</scope>
    <source>
        <strain evidence="1">CECT 7703</strain>
    </source>
</reference>
<evidence type="ECO:0000313" key="2">
    <source>
        <dbReference type="Proteomes" id="UP001180081"/>
    </source>
</evidence>
<evidence type="ECO:0000313" key="1">
    <source>
        <dbReference type="EMBL" id="MDN3578355.1"/>
    </source>
</evidence>
<dbReference type="Pfam" id="PF05114">
    <property type="entry name" value="MbnB_TglH_ChrH"/>
    <property type="match status" value="1"/>
</dbReference>
<accession>A0ABT8B8I2</accession>
<dbReference type="Gene3D" id="3.20.20.150">
    <property type="entry name" value="Divalent-metal-dependent TIM barrel enzymes"/>
    <property type="match status" value="1"/>
</dbReference>
<proteinExistence type="predicted"/>
<comment type="caution">
    <text evidence="1">The sequence shown here is derived from an EMBL/GenBank/DDBJ whole genome shotgun (WGS) entry which is preliminary data.</text>
</comment>
<dbReference type="Proteomes" id="UP001180081">
    <property type="component" value="Unassembled WGS sequence"/>
</dbReference>
<dbReference type="InterPro" id="IPR036237">
    <property type="entry name" value="Xyl_isomerase-like_sf"/>
</dbReference>
<dbReference type="SUPFAM" id="SSF51658">
    <property type="entry name" value="Xylose isomerase-like"/>
    <property type="match status" value="1"/>
</dbReference>
<dbReference type="NCBIfam" id="NF003818">
    <property type="entry name" value="PRK05409.1"/>
    <property type="match status" value="1"/>
</dbReference>
<organism evidence="1 2">
    <name type="scientific">Chitinimonas viridis</name>
    <dbReference type="NCBI Taxonomy" id="664880"/>
    <lineage>
        <taxon>Bacteria</taxon>
        <taxon>Pseudomonadati</taxon>
        <taxon>Pseudomonadota</taxon>
        <taxon>Betaproteobacteria</taxon>
        <taxon>Neisseriales</taxon>
        <taxon>Chitinibacteraceae</taxon>
        <taxon>Chitinimonas</taxon>
    </lineage>
</organism>
<protein>
    <submittedName>
        <fullName evidence="1">DUF692 domain-containing protein</fullName>
    </submittedName>
</protein>
<dbReference type="PANTHER" id="PTHR42194:SF1">
    <property type="entry name" value="UPF0276 PROTEIN HI_1600"/>
    <property type="match status" value="1"/>
</dbReference>
<dbReference type="PANTHER" id="PTHR42194">
    <property type="entry name" value="UPF0276 PROTEIN HI_1600"/>
    <property type="match status" value="1"/>
</dbReference>